<sequence length="188" mass="19628">MSTENRSQPETSSGEEPAPQAPKRRVGLLAAVALAAVALDILTKVLVVSNLEGREPVKLLGGLVYLQLVRNPGAAFSMATGMTWVLALVAIAVVGTLIWFAGRLRSAGWAVGLGLVLAGALGNLIDRLFRAPGPLRGHVVDFISVFAPNAEAFPVFNVADSCICVGGALIVLLSVLGRDYDGTVRGRK</sequence>
<evidence type="ECO:0000256" key="9">
    <source>
        <dbReference type="HAMAP-Rule" id="MF_00161"/>
    </source>
</evidence>
<dbReference type="PANTHER" id="PTHR33695">
    <property type="entry name" value="LIPOPROTEIN SIGNAL PEPTIDASE"/>
    <property type="match status" value="1"/>
</dbReference>
<evidence type="ECO:0000313" key="14">
    <source>
        <dbReference type="Proteomes" id="UP001163203"/>
    </source>
</evidence>
<dbReference type="NCBIfam" id="TIGR00077">
    <property type="entry name" value="lspA"/>
    <property type="match status" value="1"/>
</dbReference>
<comment type="catalytic activity">
    <reaction evidence="9 10">
        <text>Release of signal peptides from bacterial membrane prolipoproteins. Hydrolyzes -Xaa-Yaa-Zaa-|-(S,diacylglyceryl)Cys-, in which Xaa is hydrophobic (preferably Leu), and Yaa (Ala or Ser) and Zaa (Gly or Ala) have small, neutral side chains.</text>
        <dbReference type="EC" id="3.4.23.36"/>
    </reaction>
</comment>
<proteinExistence type="inferred from homology"/>
<evidence type="ECO:0000256" key="1">
    <source>
        <dbReference type="ARBA" id="ARBA00006139"/>
    </source>
</evidence>
<evidence type="ECO:0000256" key="2">
    <source>
        <dbReference type="ARBA" id="ARBA00022475"/>
    </source>
</evidence>
<evidence type="ECO:0000256" key="10">
    <source>
        <dbReference type="RuleBase" id="RU000594"/>
    </source>
</evidence>
<keyword evidence="14" id="KW-1185">Reference proteome</keyword>
<evidence type="ECO:0000256" key="7">
    <source>
        <dbReference type="ARBA" id="ARBA00022989"/>
    </source>
</evidence>
<protein>
    <recommendedName>
        <fullName evidence="9">Lipoprotein signal peptidase</fullName>
        <ecNumber evidence="9">3.4.23.36</ecNumber>
    </recommendedName>
    <alternativeName>
        <fullName evidence="9">Prolipoprotein signal peptidase</fullName>
    </alternativeName>
    <alternativeName>
        <fullName evidence="9">Signal peptidase II</fullName>
        <shortName evidence="9">SPase II</shortName>
    </alternativeName>
</protein>
<keyword evidence="2 9" id="KW-1003">Cell membrane</keyword>
<feature type="region of interest" description="Disordered" evidence="12">
    <location>
        <begin position="1"/>
        <end position="22"/>
    </location>
</feature>
<evidence type="ECO:0000313" key="13">
    <source>
        <dbReference type="EMBL" id="WAL63644.1"/>
    </source>
</evidence>
<dbReference type="Pfam" id="PF01252">
    <property type="entry name" value="Peptidase_A8"/>
    <property type="match status" value="1"/>
</dbReference>
<evidence type="ECO:0000256" key="6">
    <source>
        <dbReference type="ARBA" id="ARBA00022801"/>
    </source>
</evidence>
<keyword evidence="3 9" id="KW-0645">Protease</keyword>
<evidence type="ECO:0000256" key="4">
    <source>
        <dbReference type="ARBA" id="ARBA00022692"/>
    </source>
</evidence>
<keyword evidence="5 9" id="KW-0064">Aspartyl protease</keyword>
<dbReference type="EMBL" id="CP113836">
    <property type="protein sequence ID" value="WAL63644.1"/>
    <property type="molecule type" value="Genomic_DNA"/>
</dbReference>
<accession>A0ABY7AVB5</accession>
<dbReference type="PANTHER" id="PTHR33695:SF1">
    <property type="entry name" value="LIPOPROTEIN SIGNAL PEPTIDASE"/>
    <property type="match status" value="1"/>
</dbReference>
<organism evidence="13 14">
    <name type="scientific">Amycolatopsis cynarae</name>
    <dbReference type="NCBI Taxonomy" id="2995223"/>
    <lineage>
        <taxon>Bacteria</taxon>
        <taxon>Bacillati</taxon>
        <taxon>Actinomycetota</taxon>
        <taxon>Actinomycetes</taxon>
        <taxon>Pseudonocardiales</taxon>
        <taxon>Pseudonocardiaceae</taxon>
        <taxon>Amycolatopsis</taxon>
    </lineage>
</organism>
<comment type="subcellular location">
    <subcellularLocation>
        <location evidence="9">Cell membrane</location>
        <topology evidence="9">Multi-pass membrane protein</topology>
    </subcellularLocation>
</comment>
<keyword evidence="4 9" id="KW-0812">Transmembrane</keyword>
<feature type="active site" evidence="9">
    <location>
        <position position="141"/>
    </location>
</feature>
<feature type="transmembrane region" description="Helical" evidence="9">
    <location>
        <begin position="26"/>
        <end position="47"/>
    </location>
</feature>
<dbReference type="EC" id="3.4.23.36" evidence="9"/>
<evidence type="ECO:0000256" key="8">
    <source>
        <dbReference type="ARBA" id="ARBA00023136"/>
    </source>
</evidence>
<keyword evidence="8 9" id="KW-0472">Membrane</keyword>
<reference evidence="13" key="1">
    <citation type="submission" date="2022-11" db="EMBL/GenBank/DDBJ databases">
        <authorList>
            <person name="Mo P."/>
        </authorList>
    </citation>
    <scope>NUCLEOTIDE SEQUENCE</scope>
    <source>
        <strain evidence="13">HUAS 11-8</strain>
    </source>
</reference>
<dbReference type="Proteomes" id="UP001163203">
    <property type="component" value="Chromosome"/>
</dbReference>
<comment type="function">
    <text evidence="9 10">This protein specifically catalyzes the removal of signal peptides from prolipoproteins.</text>
</comment>
<keyword evidence="7 9" id="KW-1133">Transmembrane helix</keyword>
<feature type="transmembrane region" description="Helical" evidence="9">
    <location>
        <begin position="74"/>
        <end position="100"/>
    </location>
</feature>
<dbReference type="HAMAP" id="MF_00161">
    <property type="entry name" value="LspA"/>
    <property type="match status" value="1"/>
</dbReference>
<evidence type="ECO:0000256" key="3">
    <source>
        <dbReference type="ARBA" id="ARBA00022670"/>
    </source>
</evidence>
<feature type="transmembrane region" description="Helical" evidence="9">
    <location>
        <begin position="107"/>
        <end position="125"/>
    </location>
</feature>
<comment type="similarity">
    <text evidence="1 9 11">Belongs to the peptidase A8 family.</text>
</comment>
<dbReference type="PRINTS" id="PR00781">
    <property type="entry name" value="LIPOSIGPTASE"/>
</dbReference>
<keyword evidence="6 9" id="KW-0378">Hydrolase</keyword>
<feature type="transmembrane region" description="Helical" evidence="9">
    <location>
        <begin position="155"/>
        <end position="177"/>
    </location>
</feature>
<evidence type="ECO:0000256" key="5">
    <source>
        <dbReference type="ARBA" id="ARBA00022750"/>
    </source>
</evidence>
<feature type="compositionally biased region" description="Polar residues" evidence="12">
    <location>
        <begin position="1"/>
        <end position="14"/>
    </location>
</feature>
<dbReference type="GO" id="GO:0004190">
    <property type="term" value="F:aspartic-type endopeptidase activity"/>
    <property type="evidence" value="ECO:0007669"/>
    <property type="project" value="UniProtKB-EC"/>
</dbReference>
<dbReference type="PROSITE" id="PS00855">
    <property type="entry name" value="SPASE_II"/>
    <property type="match status" value="1"/>
</dbReference>
<name>A0ABY7AVB5_9PSEU</name>
<dbReference type="InterPro" id="IPR001872">
    <property type="entry name" value="Peptidase_A8"/>
</dbReference>
<comment type="pathway">
    <text evidence="9">Protein modification; lipoprotein biosynthesis (signal peptide cleavage).</text>
</comment>
<gene>
    <name evidence="9 13" type="primary">lspA</name>
    <name evidence="13" type="ORF">ORV05_21860</name>
</gene>
<evidence type="ECO:0000256" key="11">
    <source>
        <dbReference type="RuleBase" id="RU004181"/>
    </source>
</evidence>
<feature type="active site" evidence="9">
    <location>
        <position position="160"/>
    </location>
</feature>
<evidence type="ECO:0000256" key="12">
    <source>
        <dbReference type="SAM" id="MobiDB-lite"/>
    </source>
</evidence>